<feature type="compositionally biased region" description="Acidic residues" evidence="9">
    <location>
        <begin position="834"/>
        <end position="843"/>
    </location>
</feature>
<feature type="signal peptide" evidence="11">
    <location>
        <begin position="1"/>
        <end position="16"/>
    </location>
</feature>
<dbReference type="InterPro" id="IPR035914">
    <property type="entry name" value="Sperma_CUB_dom_sf"/>
</dbReference>
<feature type="compositionally biased region" description="Basic residues" evidence="9">
    <location>
        <begin position="677"/>
        <end position="693"/>
    </location>
</feature>
<keyword evidence="5 10" id="KW-1133">Transmembrane helix</keyword>
<evidence type="ECO:0000256" key="11">
    <source>
        <dbReference type="SAM" id="SignalP"/>
    </source>
</evidence>
<gene>
    <name evidence="13" type="primary">LOC101862519</name>
</gene>
<organism evidence="12 13">
    <name type="scientific">Aplysia californica</name>
    <name type="common">California sea hare</name>
    <dbReference type="NCBI Taxonomy" id="6500"/>
    <lineage>
        <taxon>Eukaryota</taxon>
        <taxon>Metazoa</taxon>
        <taxon>Spiralia</taxon>
        <taxon>Lophotrochozoa</taxon>
        <taxon>Mollusca</taxon>
        <taxon>Gastropoda</taxon>
        <taxon>Heterobranchia</taxon>
        <taxon>Euthyneura</taxon>
        <taxon>Tectipleura</taxon>
        <taxon>Aplysiida</taxon>
        <taxon>Aplysioidea</taxon>
        <taxon>Aplysiidae</taxon>
        <taxon>Aplysia</taxon>
    </lineage>
</organism>
<evidence type="ECO:0000256" key="2">
    <source>
        <dbReference type="ARBA" id="ARBA00004308"/>
    </source>
</evidence>
<feature type="region of interest" description="Disordered" evidence="9">
    <location>
        <begin position="747"/>
        <end position="775"/>
    </location>
</feature>
<reference evidence="13" key="1">
    <citation type="submission" date="2025-08" db="UniProtKB">
        <authorList>
            <consortium name="RefSeq"/>
        </authorList>
    </citation>
    <scope>IDENTIFICATION</scope>
</reference>
<feature type="transmembrane region" description="Helical" evidence="10">
    <location>
        <begin position="575"/>
        <end position="598"/>
    </location>
</feature>
<keyword evidence="12" id="KW-1185">Reference proteome</keyword>
<comment type="subcellular location">
    <subcellularLocation>
        <location evidence="2">Endomembrane system</location>
    </subcellularLocation>
    <subcellularLocation>
        <location evidence="1">Membrane</location>
        <topology evidence="1">Single-pass membrane protein</topology>
    </subcellularLocation>
</comment>
<evidence type="ECO:0000256" key="4">
    <source>
        <dbReference type="ARBA" id="ARBA00022737"/>
    </source>
</evidence>
<dbReference type="RefSeq" id="XP_005103804.1">
    <property type="nucleotide sequence ID" value="XM_005103747.3"/>
</dbReference>
<protein>
    <submittedName>
        <fullName evidence="13">Uncharacterized protein LOC101862519</fullName>
    </submittedName>
</protein>
<feature type="disulfide bond" evidence="8">
    <location>
        <begin position="552"/>
        <end position="567"/>
    </location>
</feature>
<dbReference type="SUPFAM" id="SSF57424">
    <property type="entry name" value="LDL receptor-like module"/>
    <property type="match status" value="2"/>
</dbReference>
<evidence type="ECO:0000313" key="13">
    <source>
        <dbReference type="RefSeq" id="XP_005103804.1"/>
    </source>
</evidence>
<keyword evidence="6 10" id="KW-0472">Membrane</keyword>
<dbReference type="Pfam" id="PF00057">
    <property type="entry name" value="Ldl_recept_a"/>
    <property type="match status" value="1"/>
</dbReference>
<evidence type="ECO:0000256" key="9">
    <source>
        <dbReference type="SAM" id="MobiDB-lite"/>
    </source>
</evidence>
<feature type="region of interest" description="Disordered" evidence="9">
    <location>
        <begin position="658"/>
        <end position="734"/>
    </location>
</feature>
<sequence length="929" mass="102852">MMWRFGVVLLTFLVQAVPILSLCLFQHLFPTAKHQATLTNSDYPEFSWGVQCFIWSYTGAPGTRVRISFMDVDIPLGSGNCEEASLMFGPVGDRKYCGDSLVKDFPSVYVTLTSSQQRVYVLFNSTSEHSRSRFRLRLDIDPAGDGVERTSPEPPTANMPQTSPYYTQADSSSRFGTNSCHSLLTSTTGEVRSSRVLTSLLLSRGQCSWLLRTPHSPGTVVHYRLNFQYCHLYRNDKLSVYKGEEPTGHPFATYDGYGQCPFFSVIKAESVLITYKPDERWVRTMGPANFTISYVASGPDTDDNLMSTPEPVITWTTVREETGQDHRKTCNFLITASMGVVNTSTDLTFPLLASGQCSWLLHTPHSPGTVIYYRLTFNNCHLYRNDQLRVYKGKAQTGFPMATYGNGQCPYHLTVESENVLITYQPHNLGSSAELANFSISFVRETTVNCLPGHLPCGQGERRCYRREKSCDGVWDCPVRGGDEKGCSRCPQHEYSCNLTLTYCYREEDRCNGKEKCSNYMDEMNCTPQQCSKEKGLFLCKNKRCVFEKWRCDHTRDCQDGSDEENCSSVPSTRVIVAAVVGATMCALLLVIVLGCICKIFSARMHQLEAVAHTETPLTRLQAELFRRRAPPPPYNEAMVTSRPYHQACQELLAQGQMGAEGHEATAQTQDRGDQRRGRRHRNRRCSGRHRRTGGQSAGVSGELTHQGEVSPHSGQHPSAAGEAGDLNVPPPYSVLDPCANNPWPYLDCSSSTSEEDWPEEDSVRHRGDDDDDVPLLDLGAGDGSSVDMEMTSAAVGGGVSNPSLSFHDTLSRSAPALADTHGEAIRPLCTLLELEEEEEKEEDTASRSLSMDWEPSSPPPHHCADKLDATATVISEDSDSECILGADHEGDRDAAVAHEEEDEDEEEEDDGDAGVGVDTDSDTAVLIP</sequence>
<dbReference type="InterPro" id="IPR023415">
    <property type="entry name" value="LDLR_class-A_CS"/>
</dbReference>
<feature type="disulfide bond" evidence="8">
    <location>
        <begin position="511"/>
        <end position="526"/>
    </location>
</feature>
<feature type="disulfide bond" evidence="8">
    <location>
        <begin position="540"/>
        <end position="558"/>
    </location>
</feature>
<dbReference type="PROSITE" id="PS01209">
    <property type="entry name" value="LDLRA_1"/>
    <property type="match status" value="1"/>
</dbReference>
<comment type="caution">
    <text evidence="8">Lacks conserved residue(s) required for the propagation of feature annotation.</text>
</comment>
<keyword evidence="3 10" id="KW-0812">Transmembrane</keyword>
<dbReference type="InterPro" id="IPR036055">
    <property type="entry name" value="LDL_receptor-like_sf"/>
</dbReference>
<feature type="chain" id="PRO_5046490231" evidence="11">
    <location>
        <begin position="17"/>
        <end position="929"/>
    </location>
</feature>
<name>A0ABM0JXE7_APLCA</name>
<feature type="region of interest" description="Disordered" evidence="9">
    <location>
        <begin position="142"/>
        <end position="165"/>
    </location>
</feature>
<keyword evidence="7 8" id="KW-1015">Disulfide bond</keyword>
<evidence type="ECO:0000256" key="3">
    <source>
        <dbReference type="ARBA" id="ARBA00022692"/>
    </source>
</evidence>
<feature type="compositionally biased region" description="Basic and acidic residues" evidence="9">
    <location>
        <begin position="142"/>
        <end position="151"/>
    </location>
</feature>
<dbReference type="Proteomes" id="UP000694888">
    <property type="component" value="Unplaced"/>
</dbReference>
<dbReference type="PANTHER" id="PTHR24270">
    <property type="entry name" value="LOW-DENSITY LIPOPROTEIN RECEPTOR-RELATED"/>
    <property type="match status" value="1"/>
</dbReference>
<evidence type="ECO:0000256" key="6">
    <source>
        <dbReference type="ARBA" id="ARBA00023136"/>
    </source>
</evidence>
<feature type="region of interest" description="Disordered" evidence="9">
    <location>
        <begin position="833"/>
        <end position="929"/>
    </location>
</feature>
<dbReference type="Gene3D" id="4.10.400.10">
    <property type="entry name" value="Low-density Lipoprotein Receptor"/>
    <property type="match status" value="3"/>
</dbReference>
<feature type="compositionally biased region" description="Basic and acidic residues" evidence="9">
    <location>
        <begin position="887"/>
        <end position="899"/>
    </location>
</feature>
<evidence type="ECO:0000256" key="1">
    <source>
        <dbReference type="ARBA" id="ARBA00004167"/>
    </source>
</evidence>
<keyword evidence="4" id="KW-0677">Repeat</keyword>
<accession>A0ABM0JXE7</accession>
<dbReference type="PRINTS" id="PR00261">
    <property type="entry name" value="LDLRECEPTOR"/>
</dbReference>
<dbReference type="Gene3D" id="2.60.120.290">
    <property type="entry name" value="Spermadhesin, CUB domain"/>
    <property type="match status" value="2"/>
</dbReference>
<dbReference type="InterPro" id="IPR002172">
    <property type="entry name" value="LDrepeatLR_classA_rpt"/>
</dbReference>
<evidence type="ECO:0000256" key="5">
    <source>
        <dbReference type="ARBA" id="ARBA00022989"/>
    </source>
</evidence>
<proteinExistence type="predicted"/>
<dbReference type="SMART" id="SM00192">
    <property type="entry name" value="LDLa"/>
    <property type="match status" value="3"/>
</dbReference>
<evidence type="ECO:0000313" key="12">
    <source>
        <dbReference type="Proteomes" id="UP000694888"/>
    </source>
</evidence>
<evidence type="ECO:0000256" key="7">
    <source>
        <dbReference type="ARBA" id="ARBA00023157"/>
    </source>
</evidence>
<dbReference type="InterPro" id="IPR050685">
    <property type="entry name" value="LDLR"/>
</dbReference>
<feature type="compositionally biased region" description="Acidic residues" evidence="9">
    <location>
        <begin position="900"/>
        <end position="913"/>
    </location>
</feature>
<dbReference type="CDD" id="cd00112">
    <property type="entry name" value="LDLa"/>
    <property type="match status" value="2"/>
</dbReference>
<evidence type="ECO:0000256" key="10">
    <source>
        <dbReference type="SAM" id="Phobius"/>
    </source>
</evidence>
<dbReference type="PANTHER" id="PTHR24270:SF61">
    <property type="entry name" value="EGF-LIKE DOMAIN-CONTAINING PROTEIN"/>
    <property type="match status" value="1"/>
</dbReference>
<dbReference type="PROSITE" id="PS50068">
    <property type="entry name" value="LDLRA_2"/>
    <property type="match status" value="2"/>
</dbReference>
<evidence type="ECO:0000256" key="8">
    <source>
        <dbReference type="PROSITE-ProRule" id="PRU00124"/>
    </source>
</evidence>
<dbReference type="GeneID" id="101862519"/>
<dbReference type="SUPFAM" id="SSF49854">
    <property type="entry name" value="Spermadhesin, CUB domain"/>
    <property type="match status" value="3"/>
</dbReference>
<keyword evidence="11" id="KW-0732">Signal</keyword>